<reference evidence="2" key="1">
    <citation type="journal article" date="2021" name="PeerJ">
        <title>Extensive microbial diversity within the chicken gut microbiome revealed by metagenomics and culture.</title>
        <authorList>
            <person name="Gilroy R."/>
            <person name="Ravi A."/>
            <person name="Getino M."/>
            <person name="Pursley I."/>
            <person name="Horton D.L."/>
            <person name="Alikhan N.F."/>
            <person name="Baker D."/>
            <person name="Gharbi K."/>
            <person name="Hall N."/>
            <person name="Watson M."/>
            <person name="Adriaenssens E.M."/>
            <person name="Foster-Nyarko E."/>
            <person name="Jarju S."/>
            <person name="Secka A."/>
            <person name="Antonio M."/>
            <person name="Oren A."/>
            <person name="Chaudhuri R.R."/>
            <person name="La Ragione R."/>
            <person name="Hildebrand F."/>
            <person name="Pallen M.J."/>
        </authorList>
    </citation>
    <scope>NUCLEOTIDE SEQUENCE</scope>
    <source>
        <strain evidence="2">ChiBcec2-3848</strain>
    </source>
</reference>
<dbReference type="AlphaFoldDB" id="A0A9D2PPA7"/>
<name>A0A9D2PPA7_9FIRM</name>
<protein>
    <submittedName>
        <fullName evidence="2">Helix-turn-helix domain-containing protein</fullName>
    </submittedName>
</protein>
<evidence type="ECO:0000313" key="3">
    <source>
        <dbReference type="Proteomes" id="UP000823886"/>
    </source>
</evidence>
<evidence type="ECO:0000313" key="2">
    <source>
        <dbReference type="EMBL" id="HJC63874.1"/>
    </source>
</evidence>
<organism evidence="2 3">
    <name type="scientific">Candidatus Blautia merdavium</name>
    <dbReference type="NCBI Taxonomy" id="2838494"/>
    <lineage>
        <taxon>Bacteria</taxon>
        <taxon>Bacillati</taxon>
        <taxon>Bacillota</taxon>
        <taxon>Clostridia</taxon>
        <taxon>Lachnospirales</taxon>
        <taxon>Lachnospiraceae</taxon>
        <taxon>Blautia</taxon>
    </lineage>
</organism>
<keyword evidence="1" id="KW-0812">Transmembrane</keyword>
<comment type="caution">
    <text evidence="2">The sequence shown here is derived from an EMBL/GenBank/DDBJ whole genome shotgun (WGS) entry which is preliminary data.</text>
</comment>
<evidence type="ECO:0000256" key="1">
    <source>
        <dbReference type="SAM" id="Phobius"/>
    </source>
</evidence>
<dbReference type="EMBL" id="DWVZ01000130">
    <property type="protein sequence ID" value="HJC63874.1"/>
    <property type="molecule type" value="Genomic_DNA"/>
</dbReference>
<dbReference type="Proteomes" id="UP000823886">
    <property type="component" value="Unassembled WGS sequence"/>
</dbReference>
<sequence>MTALSNCNGKHLTLSDRIAIETGIENGDSFTTFGDRFLRFQAFSLVPLSSWLYILFSFPYSLFTVLCWVIPDNVRFYRQF</sequence>
<keyword evidence="1" id="KW-0472">Membrane</keyword>
<reference evidence="2" key="2">
    <citation type="submission" date="2021-04" db="EMBL/GenBank/DDBJ databases">
        <authorList>
            <person name="Gilroy R."/>
        </authorList>
    </citation>
    <scope>NUCLEOTIDE SEQUENCE</scope>
    <source>
        <strain evidence="2">ChiBcec2-3848</strain>
    </source>
</reference>
<feature type="transmembrane region" description="Helical" evidence="1">
    <location>
        <begin position="51"/>
        <end position="70"/>
    </location>
</feature>
<gene>
    <name evidence="2" type="ORF">H9753_09710</name>
</gene>
<keyword evidence="1" id="KW-1133">Transmembrane helix</keyword>
<proteinExistence type="predicted"/>
<accession>A0A9D2PPA7</accession>